<dbReference type="Gene3D" id="3.40.47.10">
    <property type="match status" value="1"/>
</dbReference>
<protein>
    <recommendedName>
        <fullName evidence="4">acetyl-CoA C-acetyltransferase</fullName>
        <ecNumber evidence="4">2.3.1.9</ecNumber>
    </recommendedName>
</protein>
<reference evidence="13" key="1">
    <citation type="journal article" date="2017" name="Nat. Microbiol.">
        <title>Global analysis of biosynthetic gene clusters reveals vast potential of secondary metabolite production in Penicillium species.</title>
        <authorList>
            <person name="Nielsen J.C."/>
            <person name="Grijseels S."/>
            <person name="Prigent S."/>
            <person name="Ji B."/>
            <person name="Dainat J."/>
            <person name="Nielsen K.F."/>
            <person name="Frisvad J.C."/>
            <person name="Workman M."/>
            <person name="Nielsen J."/>
        </authorList>
    </citation>
    <scope>NUCLEOTIDE SEQUENCE [LARGE SCALE GENOMIC DNA]</scope>
    <source>
        <strain evidence="13">IBT 29486</strain>
    </source>
</reference>
<evidence type="ECO:0000256" key="4">
    <source>
        <dbReference type="ARBA" id="ARBA00012705"/>
    </source>
</evidence>
<comment type="cofactor">
    <cofactor evidence="1">
        <name>K(+)</name>
        <dbReference type="ChEBI" id="CHEBI:29103"/>
    </cofactor>
</comment>
<comment type="caution">
    <text evidence="12">The sequence shown here is derived from an EMBL/GenBank/DDBJ whole genome shotgun (WGS) entry which is preliminary data.</text>
</comment>
<dbReference type="STRING" id="29845.A0A1V6RZ87"/>
<dbReference type="Pfam" id="PF00108">
    <property type="entry name" value="Thiolase_N"/>
    <property type="match status" value="1"/>
</dbReference>
<dbReference type="GO" id="GO:0005739">
    <property type="term" value="C:mitochondrion"/>
    <property type="evidence" value="ECO:0007669"/>
    <property type="project" value="TreeGrafter"/>
</dbReference>
<dbReference type="EMBL" id="MDYP01000015">
    <property type="protein sequence ID" value="OQE07075.1"/>
    <property type="molecule type" value="Genomic_DNA"/>
</dbReference>
<dbReference type="InterPro" id="IPR016039">
    <property type="entry name" value="Thiolase-like"/>
</dbReference>
<evidence type="ECO:0000313" key="13">
    <source>
        <dbReference type="Proteomes" id="UP000191518"/>
    </source>
</evidence>
<keyword evidence="5 9" id="KW-0808">Transferase</keyword>
<dbReference type="InterPro" id="IPR002155">
    <property type="entry name" value="Thiolase"/>
</dbReference>
<evidence type="ECO:0000256" key="7">
    <source>
        <dbReference type="ARBA" id="ARBA00023315"/>
    </source>
</evidence>
<evidence type="ECO:0000259" key="11">
    <source>
        <dbReference type="Pfam" id="PF02803"/>
    </source>
</evidence>
<evidence type="ECO:0000259" key="10">
    <source>
        <dbReference type="Pfam" id="PF00108"/>
    </source>
</evidence>
<dbReference type="PROSITE" id="PS00737">
    <property type="entry name" value="THIOLASE_2"/>
    <property type="match status" value="1"/>
</dbReference>
<dbReference type="GO" id="GO:0006635">
    <property type="term" value="P:fatty acid beta-oxidation"/>
    <property type="evidence" value="ECO:0007669"/>
    <property type="project" value="TreeGrafter"/>
</dbReference>
<comment type="subunit">
    <text evidence="3">Homotetramer.</text>
</comment>
<dbReference type="Proteomes" id="UP000191518">
    <property type="component" value="Unassembled WGS sequence"/>
</dbReference>
<dbReference type="GO" id="GO:0003985">
    <property type="term" value="F:acetyl-CoA C-acetyltransferase activity"/>
    <property type="evidence" value="ECO:0007669"/>
    <property type="project" value="UniProtKB-EC"/>
</dbReference>
<dbReference type="Pfam" id="PF02803">
    <property type="entry name" value="Thiolase_C"/>
    <property type="match status" value="1"/>
</dbReference>
<dbReference type="InterPro" id="IPR020617">
    <property type="entry name" value="Thiolase_C"/>
</dbReference>
<sequence length="467" mass="48619">MPDKLRISTFTWSVRPRSTRAYTVQLLTPHHTIYSYRSPSLIDLLDLFSTSIILPFFSISTTFFSSSKMSSLPAVYIVSTARTPVGSFLGSLSSLTAPQLGAHAIKAAVERAEGINASDVEEVFFGNVLSAGVGQNPARQCAIGAGLSESTVCTTVNKVCASGLKAIILGAQTIMTGNADIVVAGGTESMSNTPHYLQTSRTGTKFGSQTMVDGIQKDGLTDAYGKQDLMGVAAEECAEEHGFSRAQQDDYAIRSYEKAQAAQKAGAFDYEIAPIEIPGFRGKPGVVVSQDDEPKNLNPEKLRAMKPAFIPGTGTVTAPNSSPLNDGSAAVVLVSEAKVKELGLKPIAKILGWGDAAHKPSKFTTAPALAIPKALKHAGVSQDSIDAFEINEAFSVVALANLKLLNLSEDKVNLHGGAVAIGHPLGASGARIVSTLIGVLKTNGGKLGCVGICNGGGGASALVLESL</sequence>
<dbReference type="PANTHER" id="PTHR18919">
    <property type="entry name" value="ACETYL-COA C-ACYLTRANSFERASE"/>
    <property type="match status" value="1"/>
</dbReference>
<accession>A0A1V6RZ87</accession>
<dbReference type="CDD" id="cd00751">
    <property type="entry name" value="thiolase"/>
    <property type="match status" value="1"/>
</dbReference>
<keyword evidence="13" id="KW-1185">Reference proteome</keyword>
<evidence type="ECO:0000256" key="8">
    <source>
        <dbReference type="ARBA" id="ARBA00037924"/>
    </source>
</evidence>
<dbReference type="PANTHER" id="PTHR18919:SF165">
    <property type="entry name" value="ACETYL-COA ACETYLTRANSFERASE"/>
    <property type="match status" value="1"/>
</dbReference>
<dbReference type="FunFam" id="3.40.47.10:FF:000007">
    <property type="entry name" value="acetyl-CoA acetyltransferase, mitochondrial"/>
    <property type="match status" value="1"/>
</dbReference>
<dbReference type="InterPro" id="IPR020616">
    <property type="entry name" value="Thiolase_N"/>
</dbReference>
<evidence type="ECO:0000256" key="3">
    <source>
        <dbReference type="ARBA" id="ARBA00011881"/>
    </source>
</evidence>
<keyword evidence="6" id="KW-0630">Potassium</keyword>
<feature type="domain" description="Thiolase N-terminal" evidence="10">
    <location>
        <begin position="75"/>
        <end position="336"/>
    </location>
</feature>
<dbReference type="EC" id="2.3.1.9" evidence="4"/>
<feature type="domain" description="Thiolase C-terminal" evidence="11">
    <location>
        <begin position="344"/>
        <end position="465"/>
    </location>
</feature>
<dbReference type="InterPro" id="IPR020613">
    <property type="entry name" value="Thiolase_CS"/>
</dbReference>
<evidence type="ECO:0000256" key="5">
    <source>
        <dbReference type="ARBA" id="ARBA00022679"/>
    </source>
</evidence>
<dbReference type="InterPro" id="IPR020615">
    <property type="entry name" value="Thiolase_acyl_enz_int_AS"/>
</dbReference>
<proteinExistence type="inferred from homology"/>
<dbReference type="AlphaFoldDB" id="A0A1V6RZ87"/>
<keyword evidence="7 9" id="KW-0012">Acyltransferase</keyword>
<evidence type="ECO:0000313" key="12">
    <source>
        <dbReference type="EMBL" id="OQE07075.1"/>
    </source>
</evidence>
<organism evidence="12 13">
    <name type="scientific">Penicillium vulpinum</name>
    <dbReference type="NCBI Taxonomy" id="29845"/>
    <lineage>
        <taxon>Eukaryota</taxon>
        <taxon>Fungi</taxon>
        <taxon>Dikarya</taxon>
        <taxon>Ascomycota</taxon>
        <taxon>Pezizomycotina</taxon>
        <taxon>Eurotiomycetes</taxon>
        <taxon>Eurotiomycetidae</taxon>
        <taxon>Eurotiales</taxon>
        <taxon>Aspergillaceae</taxon>
        <taxon>Penicillium</taxon>
    </lineage>
</organism>
<evidence type="ECO:0000256" key="6">
    <source>
        <dbReference type="ARBA" id="ARBA00022958"/>
    </source>
</evidence>
<name>A0A1V6RZ87_9EURO</name>
<dbReference type="NCBIfam" id="TIGR01930">
    <property type="entry name" value="AcCoA-C-Actrans"/>
    <property type="match status" value="1"/>
</dbReference>
<gene>
    <name evidence="12" type="ORF">PENVUL_c015G00497</name>
</gene>
<comment type="similarity">
    <text evidence="2 9">Belongs to the thiolase-like superfamily. Thiolase family.</text>
</comment>
<dbReference type="PROSITE" id="PS00098">
    <property type="entry name" value="THIOLASE_1"/>
    <property type="match status" value="1"/>
</dbReference>
<dbReference type="SUPFAM" id="SSF53901">
    <property type="entry name" value="Thiolase-like"/>
    <property type="match status" value="2"/>
</dbReference>
<comment type="pathway">
    <text evidence="8">Metabolic intermediate biosynthesis; (R)-mevalonate biosynthesis; (R)-mevalonate from acetyl-CoA: step 1/3.</text>
</comment>
<evidence type="ECO:0000256" key="1">
    <source>
        <dbReference type="ARBA" id="ARBA00001958"/>
    </source>
</evidence>
<evidence type="ECO:0000256" key="9">
    <source>
        <dbReference type="RuleBase" id="RU003557"/>
    </source>
</evidence>
<evidence type="ECO:0000256" key="2">
    <source>
        <dbReference type="ARBA" id="ARBA00010982"/>
    </source>
</evidence>
<dbReference type="GO" id="GO:0006696">
    <property type="term" value="P:ergosterol biosynthetic process"/>
    <property type="evidence" value="ECO:0007669"/>
    <property type="project" value="TreeGrafter"/>
</dbReference>